<feature type="domain" description="HTH lacI-type" evidence="4">
    <location>
        <begin position="4"/>
        <end position="58"/>
    </location>
</feature>
<gene>
    <name evidence="5" type="ORF">DQ384_10345</name>
</gene>
<dbReference type="InterPro" id="IPR010982">
    <property type="entry name" value="Lambda_DNA-bd_dom_sf"/>
</dbReference>
<dbReference type="AlphaFoldDB" id="A0A367FN83"/>
<reference evidence="5 6" key="1">
    <citation type="submission" date="2018-06" db="EMBL/GenBank/DDBJ databases">
        <title>Sphaerisporangium craniellae sp. nov., isolated from a marine sponge in the South China Sea.</title>
        <authorList>
            <person name="Li L."/>
        </authorList>
    </citation>
    <scope>NUCLEOTIDE SEQUENCE [LARGE SCALE GENOMIC DNA]</scope>
    <source>
        <strain evidence="5 6">CCTCC AA 208026</strain>
    </source>
</reference>
<dbReference type="GO" id="GO:0003700">
    <property type="term" value="F:DNA-binding transcription factor activity"/>
    <property type="evidence" value="ECO:0007669"/>
    <property type="project" value="TreeGrafter"/>
</dbReference>
<comment type="caution">
    <text evidence="5">The sequence shown here is derived from an EMBL/GenBank/DDBJ whole genome shotgun (WGS) entry which is preliminary data.</text>
</comment>
<keyword evidence="1" id="KW-0805">Transcription regulation</keyword>
<dbReference type="PANTHER" id="PTHR30146:SF153">
    <property type="entry name" value="LACTOSE OPERON REPRESSOR"/>
    <property type="match status" value="1"/>
</dbReference>
<keyword evidence="3" id="KW-0804">Transcription</keyword>
<dbReference type="SMART" id="SM00354">
    <property type="entry name" value="HTH_LACI"/>
    <property type="match status" value="1"/>
</dbReference>
<evidence type="ECO:0000259" key="4">
    <source>
        <dbReference type="PROSITE" id="PS50932"/>
    </source>
</evidence>
<dbReference type="SUPFAM" id="SSF47413">
    <property type="entry name" value="lambda repressor-like DNA-binding domains"/>
    <property type="match status" value="1"/>
</dbReference>
<name>A0A367FN83_9ACTN</name>
<keyword evidence="2" id="KW-0238">DNA-binding</keyword>
<keyword evidence="6" id="KW-1185">Reference proteome</keyword>
<evidence type="ECO:0000313" key="6">
    <source>
        <dbReference type="Proteomes" id="UP000253094"/>
    </source>
</evidence>
<evidence type="ECO:0000256" key="2">
    <source>
        <dbReference type="ARBA" id="ARBA00023125"/>
    </source>
</evidence>
<dbReference type="Gene3D" id="3.40.50.2300">
    <property type="match status" value="2"/>
</dbReference>
<dbReference type="InterPro" id="IPR028082">
    <property type="entry name" value="Peripla_BP_I"/>
</dbReference>
<evidence type="ECO:0000256" key="3">
    <source>
        <dbReference type="ARBA" id="ARBA00023163"/>
    </source>
</evidence>
<dbReference type="OrthoDB" id="2854648at2"/>
<dbReference type="InterPro" id="IPR000843">
    <property type="entry name" value="HTH_LacI"/>
</dbReference>
<dbReference type="GO" id="GO:0000976">
    <property type="term" value="F:transcription cis-regulatory region binding"/>
    <property type="evidence" value="ECO:0007669"/>
    <property type="project" value="TreeGrafter"/>
</dbReference>
<dbReference type="Pfam" id="PF00356">
    <property type="entry name" value="LacI"/>
    <property type="match status" value="1"/>
</dbReference>
<protein>
    <submittedName>
        <fullName evidence="5">LacI family transcriptional regulator</fullName>
    </submittedName>
</protein>
<dbReference type="Pfam" id="PF13377">
    <property type="entry name" value="Peripla_BP_3"/>
    <property type="match status" value="1"/>
</dbReference>
<dbReference type="PROSITE" id="PS50932">
    <property type="entry name" value="HTH_LACI_2"/>
    <property type="match status" value="1"/>
</dbReference>
<sequence length="344" mass="36695">MRAATLKDVAVLAGVSVKTVSNVVNGYAFVKPENRRKVEEALIATGYRPNIGARNLRRGKTGFIALVLPELSIPYFGELAGLVITAAQAHGWNVLIEQTQGTRDRERTALTSMGPHMIDGAILSPQALSAEDFADLAPGVPLVMVGEHAVDVPIDHVAIDNVLAARTAVGHLAAIGRRRIASIGRNPHRGTAALRLEGYRAALAEAGLAEDEELSVPALEYHRRDGAQAMSRLLDLPERPDAVFCFNDLLAIGALRAAADRGVRVPEDLAIVGFDNTEESAYSIPSLTTIAPDKKAIAETAVSLIHGRSTDAAENATPFDLQDIQTPFALEIRESTIGRTRAPA</sequence>
<dbReference type="RefSeq" id="WP_114028519.1">
    <property type="nucleotide sequence ID" value="NZ_QOIL01000005.1"/>
</dbReference>
<organism evidence="5 6">
    <name type="scientific">Sphaerisporangium album</name>
    <dbReference type="NCBI Taxonomy" id="509200"/>
    <lineage>
        <taxon>Bacteria</taxon>
        <taxon>Bacillati</taxon>
        <taxon>Actinomycetota</taxon>
        <taxon>Actinomycetes</taxon>
        <taxon>Streptosporangiales</taxon>
        <taxon>Streptosporangiaceae</taxon>
        <taxon>Sphaerisporangium</taxon>
    </lineage>
</organism>
<dbReference type="PROSITE" id="PS00356">
    <property type="entry name" value="HTH_LACI_1"/>
    <property type="match status" value="1"/>
</dbReference>
<dbReference type="InterPro" id="IPR046335">
    <property type="entry name" value="LacI/GalR-like_sensor"/>
</dbReference>
<dbReference type="SUPFAM" id="SSF53822">
    <property type="entry name" value="Periplasmic binding protein-like I"/>
    <property type="match status" value="1"/>
</dbReference>
<dbReference type="EMBL" id="QOIL01000005">
    <property type="protein sequence ID" value="RCG31140.1"/>
    <property type="molecule type" value="Genomic_DNA"/>
</dbReference>
<evidence type="ECO:0000256" key="1">
    <source>
        <dbReference type="ARBA" id="ARBA00023015"/>
    </source>
</evidence>
<accession>A0A367FN83</accession>
<proteinExistence type="predicted"/>
<dbReference type="CDD" id="cd01392">
    <property type="entry name" value="HTH_LacI"/>
    <property type="match status" value="1"/>
</dbReference>
<dbReference type="Proteomes" id="UP000253094">
    <property type="component" value="Unassembled WGS sequence"/>
</dbReference>
<dbReference type="Gene3D" id="1.10.260.40">
    <property type="entry name" value="lambda repressor-like DNA-binding domains"/>
    <property type="match status" value="1"/>
</dbReference>
<evidence type="ECO:0000313" key="5">
    <source>
        <dbReference type="EMBL" id="RCG31140.1"/>
    </source>
</evidence>
<dbReference type="CDD" id="cd06267">
    <property type="entry name" value="PBP1_LacI_sugar_binding-like"/>
    <property type="match status" value="1"/>
</dbReference>
<dbReference type="PANTHER" id="PTHR30146">
    <property type="entry name" value="LACI-RELATED TRANSCRIPTIONAL REPRESSOR"/>
    <property type="match status" value="1"/>
</dbReference>